<accession>A0A9I9EF91</accession>
<reference evidence="1" key="1">
    <citation type="submission" date="2023-03" db="UniProtKB">
        <authorList>
            <consortium name="EnsemblPlants"/>
        </authorList>
    </citation>
    <scope>IDENTIFICATION</scope>
</reference>
<evidence type="ECO:0000313" key="1">
    <source>
        <dbReference type="EnsemblPlants" id="MELO3C032924.2.1"/>
    </source>
</evidence>
<dbReference type="AlphaFoldDB" id="A0A9I9EF91"/>
<organism evidence="1">
    <name type="scientific">Cucumis melo</name>
    <name type="common">Muskmelon</name>
    <dbReference type="NCBI Taxonomy" id="3656"/>
    <lineage>
        <taxon>Eukaryota</taxon>
        <taxon>Viridiplantae</taxon>
        <taxon>Streptophyta</taxon>
        <taxon>Embryophyta</taxon>
        <taxon>Tracheophyta</taxon>
        <taxon>Spermatophyta</taxon>
        <taxon>Magnoliopsida</taxon>
        <taxon>eudicotyledons</taxon>
        <taxon>Gunneridae</taxon>
        <taxon>Pentapetalae</taxon>
        <taxon>rosids</taxon>
        <taxon>fabids</taxon>
        <taxon>Cucurbitales</taxon>
        <taxon>Cucurbitaceae</taxon>
        <taxon>Benincaseae</taxon>
        <taxon>Cucumis</taxon>
    </lineage>
</organism>
<sequence length="56" mass="6586">DIRPSQTTFTYKLWPRHHRDINQLVGTTTDDVPSPDVQTDFRAVDPHEWLPQLRST</sequence>
<protein>
    <submittedName>
        <fullName evidence="1">Uncharacterized protein</fullName>
    </submittedName>
</protein>
<dbReference type="Gramene" id="MELO3C032924.2.1">
    <property type="protein sequence ID" value="MELO3C032924.2.1"/>
    <property type="gene ID" value="MELO3C032924.2"/>
</dbReference>
<proteinExistence type="predicted"/>
<dbReference type="EnsemblPlants" id="MELO3C032924.2.1">
    <property type="protein sequence ID" value="MELO3C032924.2.1"/>
    <property type="gene ID" value="MELO3C032924.2"/>
</dbReference>
<name>A0A9I9EF91_CUCME</name>